<evidence type="ECO:0000259" key="10">
    <source>
        <dbReference type="Pfam" id="PF25316"/>
    </source>
</evidence>
<dbReference type="Pfam" id="PF25577">
    <property type="entry name" value="TPR_TAF2_C"/>
    <property type="match status" value="1"/>
</dbReference>
<organism evidence="12 13">
    <name type="scientific">Pyricularia grisea</name>
    <name type="common">Crabgrass-specific blast fungus</name>
    <name type="synonym">Magnaporthe grisea</name>
    <dbReference type="NCBI Taxonomy" id="148305"/>
    <lineage>
        <taxon>Eukaryota</taxon>
        <taxon>Fungi</taxon>
        <taxon>Dikarya</taxon>
        <taxon>Ascomycota</taxon>
        <taxon>Pezizomycotina</taxon>
        <taxon>Sordariomycetes</taxon>
        <taxon>Sordariomycetidae</taxon>
        <taxon>Magnaporthales</taxon>
        <taxon>Pyriculariaceae</taxon>
        <taxon>Pyricularia</taxon>
    </lineage>
</organism>
<proteinExistence type="inferred from homology"/>
<dbReference type="InterPro" id="IPR042097">
    <property type="entry name" value="Aminopeptidase_N-like_N_sf"/>
</dbReference>
<feature type="compositionally biased region" description="Polar residues" evidence="9">
    <location>
        <begin position="1527"/>
        <end position="1536"/>
    </location>
</feature>
<evidence type="ECO:0000313" key="13">
    <source>
        <dbReference type="RefSeq" id="XP_030985990.1"/>
    </source>
</evidence>
<keyword evidence="4" id="KW-0805">Transcription regulation</keyword>
<accession>A0A6P8BFJ6</accession>
<dbReference type="SUPFAM" id="SSF63737">
    <property type="entry name" value="Leukotriene A4 hydrolase N-terminal domain"/>
    <property type="match status" value="1"/>
</dbReference>
<feature type="region of interest" description="Disordered" evidence="9">
    <location>
        <begin position="1478"/>
        <end position="1587"/>
    </location>
</feature>
<evidence type="ECO:0000259" key="11">
    <source>
        <dbReference type="Pfam" id="PF25577"/>
    </source>
</evidence>
<dbReference type="GeneID" id="41955356"/>
<keyword evidence="6" id="KW-0539">Nucleus</keyword>
<reference evidence="13" key="1">
    <citation type="journal article" date="2019" name="Mol. Biol. Evol.">
        <title>Blast fungal genomes show frequent chromosomal changes, gene gains and losses, and effector gene turnover.</title>
        <authorList>
            <person name="Gomez Luciano L.B."/>
            <person name="Jason Tsai I."/>
            <person name="Chuma I."/>
            <person name="Tosa Y."/>
            <person name="Chen Y.H."/>
            <person name="Li J.Y."/>
            <person name="Li M.Y."/>
            <person name="Jade Lu M.Y."/>
            <person name="Nakayashiki H."/>
            <person name="Li W.H."/>
        </authorList>
    </citation>
    <scope>NUCLEOTIDE SEQUENCE</scope>
    <source>
        <strain evidence="13">NI907</strain>
    </source>
</reference>
<evidence type="ECO:0000256" key="8">
    <source>
        <dbReference type="ARBA" id="ARBA00076306"/>
    </source>
</evidence>
<dbReference type="Proteomes" id="UP000515153">
    <property type="component" value="Unplaced"/>
</dbReference>
<protein>
    <recommendedName>
        <fullName evidence="3">Transcription initiation factor TFIID subunit 2</fullName>
    </recommendedName>
    <alternativeName>
        <fullName evidence="8">TBP-associated factor 2</fullName>
    </alternativeName>
</protein>
<dbReference type="GO" id="GO:0006367">
    <property type="term" value="P:transcription initiation at RNA polymerase II promoter"/>
    <property type="evidence" value="ECO:0007669"/>
    <property type="project" value="TreeGrafter"/>
</dbReference>
<evidence type="ECO:0000256" key="9">
    <source>
        <dbReference type="SAM" id="MobiDB-lite"/>
    </source>
</evidence>
<dbReference type="InterPro" id="IPR057991">
    <property type="entry name" value="TPR_TAF2_C"/>
</dbReference>
<comment type="function">
    <text evidence="7">Functions as a component of the DNA-binding general transcription factor complex TFIID. Binding of TFIID to a promoter (with or without TATA element) is the initial step in pre-initiation complex (PIC) formation. TFIID plays a key role in the regulation of gene expression by RNA polymerase II through different activities such as transcription activator interaction, core promoter recognition and selectivity, TFIIA and TFIIB interaction, chromatin modification (histone acetylation by TAF1), facilitation of DNA opening and initiation of transcription.</text>
</comment>
<evidence type="ECO:0000256" key="3">
    <source>
        <dbReference type="ARBA" id="ARBA00017363"/>
    </source>
</evidence>
<dbReference type="SUPFAM" id="SSF55486">
    <property type="entry name" value="Metalloproteases ('zincins'), catalytic domain"/>
    <property type="match status" value="1"/>
</dbReference>
<feature type="compositionally biased region" description="Polar residues" evidence="9">
    <location>
        <begin position="1509"/>
        <end position="1519"/>
    </location>
</feature>
<feature type="domain" description="Transcription initiation factor TFIID subunit 2 Ig-like" evidence="10">
    <location>
        <begin position="578"/>
        <end position="766"/>
    </location>
</feature>
<dbReference type="PANTHER" id="PTHR15137:SF9">
    <property type="entry name" value="TRANSCRIPTION INITIATION FACTOR TFIID SUBUNIT 2"/>
    <property type="match status" value="1"/>
</dbReference>
<gene>
    <name evidence="13" type="ORF">PgNI_00361</name>
</gene>
<keyword evidence="5" id="KW-0804">Transcription</keyword>
<dbReference type="Gene3D" id="2.60.40.1730">
    <property type="entry name" value="tricorn interacting facor f3 domain"/>
    <property type="match status" value="1"/>
</dbReference>
<comment type="similarity">
    <text evidence="2">Belongs to the TAF2 family.</text>
</comment>
<dbReference type="InterPro" id="IPR027268">
    <property type="entry name" value="Peptidase_M4/M1_CTD_sf"/>
</dbReference>
<comment type="subcellular location">
    <subcellularLocation>
        <location evidence="1">Nucleus</location>
    </subcellularLocation>
</comment>
<feature type="compositionally biased region" description="Low complexity" evidence="9">
    <location>
        <begin position="1556"/>
        <end position="1569"/>
    </location>
</feature>
<sequence>MEDASNSGGEPDLYAWVVMSQEVEVEVNFVEKQLTGFATLSIVPLNGDNHKFETVRIDARQMDIDTDKITVNGNKVKAVYHDPYDELDIPDGFNWDGQQFHYQQKRIGQILNRTTPEVPVSVQSKSGHSPSYGSLEVSLRPEEIMVKKAGFKIRLKNNDFESSKVLQYDIVVPFRSRPFRDGFQFVGVEETDTRYPHFYTRNSEGLGMASCIFPCIDDPGARSYWTLKVKIPRTLGDALKQPLLTQRSTAKNGADADESRFALTEEDKLLDMTVIASGILVGEHSDKDDDSKKTMEFQITGKEMSAQHVGFAVGPFQHVDLWSEFRTEADDDKLGKLAIKVHGYCLPRREDEVRFTCEPMSMAADFFATKFGQYPFDSYKMCFVDDMITDTMPLCSFSLCSSRLLYPQDIIDNESEVTRELVHALASQYFGINIIPDTISDLWVTIGISHYITDLFMQQLCGNNHYRFQMKTRADRLVEEDVNRLPLDQLGYYLGLGDYQSEFMALKAPLVLFILDKRMTKKASHNGVRRVVLRLVSRSNTEASDVRFISSESFRKQCEKVHKGAPLELFWQQWIQSAGCARFDMSQRYNKKHSRVDLTVRQPEEKSQLPQSPLNKNNFWGVLQDGRHVPAVKKENVSVWFTGPITIGIHEANGTPYEHVAEIQRTGPRQFKAIEMPYNTKYKRLKRTRRQKERAQALAQAGEGGEQAEEAVLYSLGDVLQSPEEEKEWGLADWTPEQVKAMEQDSFEWLRIDADFEWICSMKTNMQPWMYVSQLQQDRDVVAQQESVLWLSQKAGGEILATVLGRTLMDTRYYHGIRTQAIKALQKQVWTKEEESLDPDSGIVNKLKKTDAGGLRILMKAFKAFFCYPDSQTPRPNDFSNKMQYAVQRAIPEAIARVREKGRCPREAQQFLLEQLQFNNNTGNEYSDHFYVAGLLDALATSLIPDNSVETVTLRNSDDPEVALDDEFLEAALQMIERYLRMDEWTNSYQNIWTVTALGCKQKLMKAGVIPISAIDFVRYLQDSTLDLISIKAFEALVDLGFLFNKKILRLLLAYMTTHYSPFMRDRLFKVFAWGVAGLAFGEYDELKSKAEQQAKLKEDEEAEDEFEGDSLMLVNADAILERKKAKEARRTTVGAAVAELRKEFGKSERQDLMIEIWRAATSPIIGLKEQRSLLDMCETLFEADYSCRVTVRHPTKWHCERGPTEPKKLIIHFKAVQREITKRPEPKPEEPPVKPVVVPAVVPAVTPAAAPPPPTPTPTVASSHTPMEGVVATPTMPAPPQRQGSTKIKFNVNKGVDKSRQNSTTPVPKVSTTLPKVSTTVPKVSTTVPKASTTVPKASTTVPKASTTVPKVSTTVPKVSTTASKISATASAVAESPSSKVLGGSISASPSTMQPTATPTTQRTALPSGTISGNGVLAKKPSKPISTPVNGSIKRKLDDASGPPSKSPRPTKIVRVRLPQYINKLRPDTRQQILRENALKATSSRQHSSASDGSITAKPARKPLPSGSAPSSSTPQQQKVRKPLPNKSSPATTSASEKKEAPPALPPLDPVRAVQAQASSAASPSPSSGTKLKIKFKVKPTQPPPQ</sequence>
<evidence type="ECO:0000256" key="4">
    <source>
        <dbReference type="ARBA" id="ARBA00023015"/>
    </source>
</evidence>
<dbReference type="RefSeq" id="XP_030985990.1">
    <property type="nucleotide sequence ID" value="XM_031120442.1"/>
</dbReference>
<evidence type="ECO:0000313" key="12">
    <source>
        <dbReference type="Proteomes" id="UP000515153"/>
    </source>
</evidence>
<dbReference type="Pfam" id="PF25316">
    <property type="entry name" value="TAF2_3rd"/>
    <property type="match status" value="1"/>
</dbReference>
<evidence type="ECO:0000256" key="5">
    <source>
        <dbReference type="ARBA" id="ARBA00023163"/>
    </source>
</evidence>
<dbReference type="KEGG" id="pgri:PgNI_00361"/>
<feature type="compositionally biased region" description="Low complexity" evidence="9">
    <location>
        <begin position="1388"/>
        <end position="1406"/>
    </location>
</feature>
<dbReference type="GO" id="GO:0003682">
    <property type="term" value="F:chromatin binding"/>
    <property type="evidence" value="ECO:0007669"/>
    <property type="project" value="TreeGrafter"/>
</dbReference>
<feature type="compositionally biased region" description="Polar residues" evidence="9">
    <location>
        <begin position="1478"/>
        <end position="1495"/>
    </location>
</feature>
<dbReference type="Gene3D" id="1.10.390.10">
    <property type="entry name" value="Neutral Protease Domain 2"/>
    <property type="match status" value="1"/>
</dbReference>
<dbReference type="InterPro" id="IPR057345">
    <property type="entry name" value="Ig-like_TAF2"/>
</dbReference>
<dbReference type="InterPro" id="IPR037813">
    <property type="entry name" value="TAF2"/>
</dbReference>
<keyword evidence="12" id="KW-1185">Reference proteome</keyword>
<name>A0A6P8BFJ6_PYRGI</name>
<dbReference type="FunFam" id="1.10.390.10:FF:000011">
    <property type="entry name" value="Transcription initiation factor TFIID subunit"/>
    <property type="match status" value="1"/>
</dbReference>
<dbReference type="CDD" id="cd09839">
    <property type="entry name" value="M1_like_TAF2"/>
    <property type="match status" value="1"/>
</dbReference>
<evidence type="ECO:0000256" key="2">
    <source>
        <dbReference type="ARBA" id="ARBA00010937"/>
    </source>
</evidence>
<evidence type="ECO:0000256" key="7">
    <source>
        <dbReference type="ARBA" id="ARBA00025346"/>
    </source>
</evidence>
<feature type="region of interest" description="Disordered" evidence="9">
    <location>
        <begin position="1368"/>
        <end position="1454"/>
    </location>
</feature>
<feature type="domain" description="Transcription initiation factor TFIID subunit 2 TPR repeats" evidence="11">
    <location>
        <begin position="770"/>
        <end position="1072"/>
    </location>
</feature>
<evidence type="ECO:0000256" key="6">
    <source>
        <dbReference type="ARBA" id="ARBA00023242"/>
    </source>
</evidence>
<dbReference type="GO" id="GO:0016251">
    <property type="term" value="F:RNA polymerase II general transcription initiation factor activity"/>
    <property type="evidence" value="ECO:0007669"/>
    <property type="project" value="TreeGrafter"/>
</dbReference>
<dbReference type="PANTHER" id="PTHR15137">
    <property type="entry name" value="TRANSCRIPTION INITIATION FACTOR TFIID"/>
    <property type="match status" value="1"/>
</dbReference>
<reference evidence="13" key="2">
    <citation type="submission" date="2019-10" db="EMBL/GenBank/DDBJ databases">
        <authorList>
            <consortium name="NCBI Genome Project"/>
        </authorList>
    </citation>
    <scope>NUCLEOTIDE SEQUENCE</scope>
    <source>
        <strain evidence="13">NI907</strain>
    </source>
</reference>
<reference evidence="13" key="3">
    <citation type="submission" date="2025-08" db="UniProtKB">
        <authorList>
            <consortium name="RefSeq"/>
        </authorList>
    </citation>
    <scope>IDENTIFICATION</scope>
    <source>
        <strain evidence="13">NI907</strain>
    </source>
</reference>
<dbReference type="GO" id="GO:0005669">
    <property type="term" value="C:transcription factor TFIID complex"/>
    <property type="evidence" value="ECO:0007669"/>
    <property type="project" value="InterPro"/>
</dbReference>
<evidence type="ECO:0000256" key="1">
    <source>
        <dbReference type="ARBA" id="ARBA00004123"/>
    </source>
</evidence>
<dbReference type="GO" id="GO:0000976">
    <property type="term" value="F:transcription cis-regulatory region binding"/>
    <property type="evidence" value="ECO:0007669"/>
    <property type="project" value="TreeGrafter"/>
</dbReference>